<evidence type="ECO:0000256" key="5">
    <source>
        <dbReference type="ARBA" id="ARBA00022806"/>
    </source>
</evidence>
<keyword evidence="17" id="KW-1185">Reference proteome</keyword>
<dbReference type="Gene3D" id="1.10.10.160">
    <property type="match status" value="1"/>
</dbReference>
<evidence type="ECO:0000256" key="10">
    <source>
        <dbReference type="ARBA" id="ARBA00034808"/>
    </source>
</evidence>
<dbReference type="GO" id="GO:0033202">
    <property type="term" value="C:DNA helicase complex"/>
    <property type="evidence" value="ECO:0007669"/>
    <property type="project" value="TreeGrafter"/>
</dbReference>
<dbReference type="GO" id="GO:0043138">
    <property type="term" value="F:3'-5' DNA helicase activity"/>
    <property type="evidence" value="ECO:0007669"/>
    <property type="project" value="UniProtKB-EC"/>
</dbReference>
<dbReference type="PANTHER" id="PTHR11070">
    <property type="entry name" value="UVRD / RECB / PCRA DNA HELICASE FAMILY MEMBER"/>
    <property type="match status" value="1"/>
</dbReference>
<evidence type="ECO:0000256" key="9">
    <source>
        <dbReference type="ARBA" id="ARBA00034617"/>
    </source>
</evidence>
<feature type="domain" description="UvrD-like helicase ATP-binding" evidence="14">
    <location>
        <begin position="5"/>
        <end position="285"/>
    </location>
</feature>
<dbReference type="EC" id="5.6.2.4" evidence="10"/>
<evidence type="ECO:0000259" key="15">
    <source>
        <dbReference type="PROSITE" id="PS51217"/>
    </source>
</evidence>
<dbReference type="Pfam" id="PF13361">
    <property type="entry name" value="UvrD_C"/>
    <property type="match status" value="1"/>
</dbReference>
<comment type="catalytic activity">
    <reaction evidence="12">
        <text>ATP + H2O = ADP + phosphate + H(+)</text>
        <dbReference type="Rhea" id="RHEA:13065"/>
        <dbReference type="ChEBI" id="CHEBI:15377"/>
        <dbReference type="ChEBI" id="CHEBI:15378"/>
        <dbReference type="ChEBI" id="CHEBI:30616"/>
        <dbReference type="ChEBI" id="CHEBI:43474"/>
        <dbReference type="ChEBI" id="CHEBI:456216"/>
        <dbReference type="EC" id="5.6.2.4"/>
    </reaction>
</comment>
<comment type="caution">
    <text evidence="16">The sequence shown here is derived from an EMBL/GenBank/DDBJ whole genome shotgun (WGS) entry which is preliminary data.</text>
</comment>
<dbReference type="CDD" id="cd18807">
    <property type="entry name" value="SF1_C_UvrD"/>
    <property type="match status" value="1"/>
</dbReference>
<dbReference type="Proteomes" id="UP001154420">
    <property type="component" value="Unassembled WGS sequence"/>
</dbReference>
<evidence type="ECO:0000256" key="7">
    <source>
        <dbReference type="ARBA" id="ARBA00023125"/>
    </source>
</evidence>
<organism evidence="16 17">
    <name type="scientific">Parablautia muri</name>
    <dbReference type="NCBI Taxonomy" id="2320879"/>
    <lineage>
        <taxon>Bacteria</taxon>
        <taxon>Bacillati</taxon>
        <taxon>Bacillota</taxon>
        <taxon>Clostridia</taxon>
        <taxon>Lachnospirales</taxon>
        <taxon>Lachnospiraceae</taxon>
        <taxon>Parablautia</taxon>
    </lineage>
</organism>
<evidence type="ECO:0000256" key="2">
    <source>
        <dbReference type="ARBA" id="ARBA00014807"/>
    </source>
</evidence>
<evidence type="ECO:0000256" key="13">
    <source>
        <dbReference type="PROSITE-ProRule" id="PRU00560"/>
    </source>
</evidence>
<dbReference type="InterPro" id="IPR000212">
    <property type="entry name" value="DNA_helicase_UvrD/REP"/>
</dbReference>
<feature type="domain" description="UvrD-like helicase C-terminal" evidence="15">
    <location>
        <begin position="286"/>
        <end position="560"/>
    </location>
</feature>
<dbReference type="AlphaFoldDB" id="A0A9X5BJ76"/>
<evidence type="ECO:0000256" key="4">
    <source>
        <dbReference type="ARBA" id="ARBA00022801"/>
    </source>
</evidence>
<keyword evidence="7" id="KW-0238">DNA-binding</keyword>
<sequence>MSIYDTLNEEQKKGVFTTQGPVLLLAGAGSGKTRVLTHRIAYLIEELGVSPWNIMAITFTNKAAGEMKERVEHLVGMGAESIWVTTFHSTCVRILHRYADRLGYDNHFTIYDTDDQKSVMKDICKRLQIDTKLLKERSILSAISSAKDELISPKEYELNAMGDFRKQKIAQAYNEYQEALRKSNAMDFDDLIVKAVELLKADREVLENYQKRFKYIMVDEYQDTNTAQFELVRLLADASHNLCVVGDDDQSIYKFRGANIRNILDFEKVYPEAAVIRLEQNYRSTKNVLDAANAVIRNNKGRKSKTLWTDKGSGNPVHFRQFDQAYEEAEFIADDVVRKKREGIADYGDCAVLYRTNAQARLIEERFVVEGIPYKVVGGINFYARREIKDLLAYLKTIDNGRDDLAVKRIINVPKRGIGAATIAKVQNYADIHEMSFYDALCQVDDIPGIGKSASRLDAFVTMIQSFRSKVEYYGLEGLIKDVIETTGYVSELEASDDEDAEDRIENIDELISKMVSFETAHGEPTLGEFLEEVALVADIDNVEAGNNKVLLMTLHSAKGLEFPHIYLAGMEDGVFPSYMTIVSDDPDEIEEERRLAYVGITRAKEDLTLSCARMRMIRGETQINAVSRFVGEIPQELMDNRAPVSRYRVMQQNEEEYGFAGKSESTYRPVATLKPRRTAAENKPFIAGGGLGSLAVAGISKGVGAVTGGKPDYDVGDRVKHVKYGEGTVTGLEPGPRDYKVTVDFDNAGQKIMYAAFAKLERI</sequence>
<name>A0A9X5BJ76_9FIRM</name>
<dbReference type="PANTHER" id="PTHR11070:SF2">
    <property type="entry name" value="ATP-DEPENDENT DNA HELICASE SRS2"/>
    <property type="match status" value="1"/>
</dbReference>
<dbReference type="CDD" id="cd17932">
    <property type="entry name" value="DEXQc_UvrD"/>
    <property type="match status" value="1"/>
</dbReference>
<accession>A0A9X5BJ76</accession>
<dbReference type="GO" id="GO:0005829">
    <property type="term" value="C:cytosol"/>
    <property type="evidence" value="ECO:0007669"/>
    <property type="project" value="TreeGrafter"/>
</dbReference>
<dbReference type="EMBL" id="QZDT01000026">
    <property type="protein sequence ID" value="NBJ93922.1"/>
    <property type="molecule type" value="Genomic_DNA"/>
</dbReference>
<keyword evidence="6 13" id="KW-0067">ATP-binding</keyword>
<dbReference type="InterPro" id="IPR014017">
    <property type="entry name" value="DNA_helicase_UvrD-like_C"/>
</dbReference>
<feature type="binding site" evidence="13">
    <location>
        <begin position="26"/>
        <end position="33"/>
    </location>
    <ligand>
        <name>ATP</name>
        <dbReference type="ChEBI" id="CHEBI:30616"/>
    </ligand>
</feature>
<dbReference type="OrthoDB" id="9810135at2"/>
<proteinExistence type="inferred from homology"/>
<gene>
    <name evidence="16" type="ORF">D5281_15330</name>
</gene>
<dbReference type="Gene3D" id="1.10.486.10">
    <property type="entry name" value="PCRA, domain 4"/>
    <property type="match status" value="1"/>
</dbReference>
<dbReference type="RefSeq" id="WP_160560972.1">
    <property type="nucleotide sequence ID" value="NZ_QZDT01000026.1"/>
</dbReference>
<evidence type="ECO:0000256" key="6">
    <source>
        <dbReference type="ARBA" id="ARBA00022840"/>
    </source>
</evidence>
<keyword evidence="4 13" id="KW-0378">Hydrolase</keyword>
<evidence type="ECO:0000313" key="16">
    <source>
        <dbReference type="EMBL" id="NBJ93922.1"/>
    </source>
</evidence>
<evidence type="ECO:0000256" key="11">
    <source>
        <dbReference type="ARBA" id="ARBA00034900"/>
    </source>
</evidence>
<keyword evidence="5 13" id="KW-0347">Helicase</keyword>
<dbReference type="Pfam" id="PF21196">
    <property type="entry name" value="PcrA_UvrD_tudor"/>
    <property type="match status" value="1"/>
</dbReference>
<dbReference type="FunFam" id="1.10.10.160:FF:000001">
    <property type="entry name" value="ATP-dependent DNA helicase"/>
    <property type="match status" value="1"/>
</dbReference>
<dbReference type="InterPro" id="IPR014016">
    <property type="entry name" value="UvrD-like_ATP-bd"/>
</dbReference>
<protein>
    <recommendedName>
        <fullName evidence="2">ATP-dependent DNA helicase PcrA</fullName>
        <ecNumber evidence="10">5.6.2.4</ecNumber>
    </recommendedName>
    <alternativeName>
        <fullName evidence="11">DNA 3'-5' helicase PcrA</fullName>
    </alternativeName>
</protein>
<evidence type="ECO:0000313" key="17">
    <source>
        <dbReference type="Proteomes" id="UP001154420"/>
    </source>
</evidence>
<evidence type="ECO:0000259" key="14">
    <source>
        <dbReference type="PROSITE" id="PS51198"/>
    </source>
</evidence>
<dbReference type="GO" id="GO:0009314">
    <property type="term" value="P:response to radiation"/>
    <property type="evidence" value="ECO:0007669"/>
    <property type="project" value="UniProtKB-ARBA"/>
</dbReference>
<dbReference type="InterPro" id="IPR027417">
    <property type="entry name" value="P-loop_NTPase"/>
</dbReference>
<dbReference type="InterPro" id="IPR013986">
    <property type="entry name" value="DExx_box_DNA_helicase_dom_sf"/>
</dbReference>
<keyword evidence="3 13" id="KW-0547">Nucleotide-binding</keyword>
<evidence type="ECO:0000256" key="12">
    <source>
        <dbReference type="ARBA" id="ARBA00048988"/>
    </source>
</evidence>
<dbReference type="FunFam" id="1.10.486.10:FF:000003">
    <property type="entry name" value="ATP-dependent DNA helicase"/>
    <property type="match status" value="1"/>
</dbReference>
<dbReference type="SUPFAM" id="SSF52540">
    <property type="entry name" value="P-loop containing nucleoside triphosphate hydrolases"/>
    <property type="match status" value="1"/>
</dbReference>
<keyword evidence="8" id="KW-0413">Isomerase</keyword>
<dbReference type="PROSITE" id="PS51217">
    <property type="entry name" value="UVRD_HELICASE_CTER"/>
    <property type="match status" value="1"/>
</dbReference>
<dbReference type="GO" id="GO:0003677">
    <property type="term" value="F:DNA binding"/>
    <property type="evidence" value="ECO:0007669"/>
    <property type="project" value="UniProtKB-KW"/>
</dbReference>
<comment type="similarity">
    <text evidence="1">Belongs to the helicase family. UvrD subfamily.</text>
</comment>
<dbReference type="GO" id="GO:0000725">
    <property type="term" value="P:recombinational repair"/>
    <property type="evidence" value="ECO:0007669"/>
    <property type="project" value="TreeGrafter"/>
</dbReference>
<reference evidence="16" key="1">
    <citation type="submission" date="2018-09" db="EMBL/GenBank/DDBJ databases">
        <title>Murine metabolic-syndrome-specific gut microbial biobank.</title>
        <authorList>
            <person name="Liu C."/>
        </authorList>
    </citation>
    <scope>NUCLEOTIDE SEQUENCE</scope>
    <source>
        <strain evidence="16">D42-62</strain>
    </source>
</reference>
<dbReference type="PROSITE" id="PS51198">
    <property type="entry name" value="UVRD_HELICASE_ATP_BIND"/>
    <property type="match status" value="1"/>
</dbReference>
<dbReference type="GO" id="GO:0005524">
    <property type="term" value="F:ATP binding"/>
    <property type="evidence" value="ECO:0007669"/>
    <property type="project" value="UniProtKB-UniRule"/>
</dbReference>
<dbReference type="GO" id="GO:0016787">
    <property type="term" value="F:hydrolase activity"/>
    <property type="evidence" value="ECO:0007669"/>
    <property type="project" value="UniProtKB-UniRule"/>
</dbReference>
<evidence type="ECO:0000256" key="8">
    <source>
        <dbReference type="ARBA" id="ARBA00023235"/>
    </source>
</evidence>
<dbReference type="Pfam" id="PF00580">
    <property type="entry name" value="UvrD-helicase"/>
    <property type="match status" value="1"/>
</dbReference>
<evidence type="ECO:0000256" key="3">
    <source>
        <dbReference type="ARBA" id="ARBA00022741"/>
    </source>
</evidence>
<evidence type="ECO:0000256" key="1">
    <source>
        <dbReference type="ARBA" id="ARBA00009922"/>
    </source>
</evidence>
<dbReference type="Gene3D" id="3.40.50.300">
    <property type="entry name" value="P-loop containing nucleotide triphosphate hydrolases"/>
    <property type="match status" value="2"/>
</dbReference>
<comment type="catalytic activity">
    <reaction evidence="9">
        <text>Couples ATP hydrolysis with the unwinding of duplex DNA by translocating in the 3'-5' direction.</text>
        <dbReference type="EC" id="5.6.2.4"/>
    </reaction>
</comment>